<organism evidence="3 4">
    <name type="scientific">Citrullus colocynthis</name>
    <name type="common">colocynth</name>
    <dbReference type="NCBI Taxonomy" id="252529"/>
    <lineage>
        <taxon>Eukaryota</taxon>
        <taxon>Viridiplantae</taxon>
        <taxon>Streptophyta</taxon>
        <taxon>Embryophyta</taxon>
        <taxon>Tracheophyta</taxon>
        <taxon>Spermatophyta</taxon>
        <taxon>Magnoliopsida</taxon>
        <taxon>eudicotyledons</taxon>
        <taxon>Gunneridae</taxon>
        <taxon>Pentapetalae</taxon>
        <taxon>rosids</taxon>
        <taxon>fabids</taxon>
        <taxon>Cucurbitales</taxon>
        <taxon>Cucurbitaceae</taxon>
        <taxon>Benincaseae</taxon>
        <taxon>Citrullus</taxon>
    </lineage>
</organism>
<reference evidence="3 4" key="1">
    <citation type="submission" date="2024-03" db="EMBL/GenBank/DDBJ databases">
        <authorList>
            <person name="Gkanogiannis A."/>
            <person name="Becerra Lopez-Lavalle L."/>
        </authorList>
    </citation>
    <scope>NUCLEOTIDE SEQUENCE [LARGE SCALE GENOMIC DNA]</scope>
</reference>
<keyword evidence="2" id="KW-0732">Signal</keyword>
<dbReference type="PANTHER" id="PTHR23201:SF2">
    <property type="entry name" value="GIBBERELLIN-REGULATED PROTEIN 1-RELATED"/>
    <property type="match status" value="1"/>
</dbReference>
<evidence type="ECO:0000313" key="4">
    <source>
        <dbReference type="Proteomes" id="UP001642487"/>
    </source>
</evidence>
<comment type="similarity">
    <text evidence="1">Belongs to the GASA family.</text>
</comment>
<dbReference type="EMBL" id="OZ021745">
    <property type="protein sequence ID" value="CAK9312709.1"/>
    <property type="molecule type" value="Genomic_DNA"/>
</dbReference>
<evidence type="ECO:0000256" key="1">
    <source>
        <dbReference type="ARBA" id="ARBA00010582"/>
    </source>
</evidence>
<proteinExistence type="inferred from homology"/>
<gene>
    <name evidence="3" type="ORF">CITCOLO1_LOCUS4415</name>
</gene>
<dbReference type="InterPro" id="IPR003854">
    <property type="entry name" value="GASA"/>
</dbReference>
<dbReference type="Pfam" id="PF02704">
    <property type="entry name" value="GASA"/>
    <property type="match status" value="1"/>
</dbReference>
<evidence type="ECO:0000256" key="2">
    <source>
        <dbReference type="SAM" id="SignalP"/>
    </source>
</evidence>
<dbReference type="PANTHER" id="PTHR23201">
    <property type="entry name" value="EXTENSIN, PROLINE-RICH PROTEIN"/>
    <property type="match status" value="1"/>
</dbReference>
<feature type="chain" id="PRO_5045119841" description="Snakin-2" evidence="2">
    <location>
        <begin position="25"/>
        <end position="97"/>
    </location>
</feature>
<evidence type="ECO:0008006" key="5">
    <source>
        <dbReference type="Google" id="ProtNLM"/>
    </source>
</evidence>
<keyword evidence="4" id="KW-1185">Reference proteome</keyword>
<accession>A0ABP0XX26</accession>
<protein>
    <recommendedName>
        <fullName evidence="5">Snakin-2</fullName>
    </recommendedName>
</protein>
<evidence type="ECO:0000313" key="3">
    <source>
        <dbReference type="EMBL" id="CAK9312709.1"/>
    </source>
</evidence>
<name>A0ABP0XX26_9ROSI</name>
<feature type="signal peptide" evidence="2">
    <location>
        <begin position="1"/>
        <end position="24"/>
    </location>
</feature>
<sequence>MAIFSKALIASIFLSLLFLHSVESNAVGLIPPSPQKMDCGGACAGRCKLSSRPRLCNRACGTCCQRCNCVPPGTSGNHHLCPCYAAMTTHGGRLKCP</sequence>
<dbReference type="Proteomes" id="UP001642487">
    <property type="component" value="Chromosome 11"/>
</dbReference>